<evidence type="ECO:0000313" key="5">
    <source>
        <dbReference type="EMBL" id="MBB4078231.1"/>
    </source>
</evidence>
<evidence type="ECO:0000259" key="4">
    <source>
        <dbReference type="PROSITE" id="PS51782"/>
    </source>
</evidence>
<evidence type="ECO:0000313" key="6">
    <source>
        <dbReference type="Proteomes" id="UP000576209"/>
    </source>
</evidence>
<dbReference type="Pfam" id="PF01520">
    <property type="entry name" value="Amidase_3"/>
    <property type="match status" value="1"/>
</dbReference>
<dbReference type="Proteomes" id="UP000576209">
    <property type="component" value="Unassembled WGS sequence"/>
</dbReference>
<comment type="caution">
    <text evidence="5">The sequence shown here is derived from an EMBL/GenBank/DDBJ whole genome shotgun (WGS) entry which is preliminary data.</text>
</comment>
<gene>
    <name evidence="5" type="ORF">GGR28_000832</name>
</gene>
<dbReference type="CDD" id="cd02696">
    <property type="entry name" value="MurNAc-LAA"/>
    <property type="match status" value="1"/>
</dbReference>
<evidence type="ECO:0000256" key="2">
    <source>
        <dbReference type="ARBA" id="ARBA00011901"/>
    </source>
</evidence>
<comment type="catalytic activity">
    <reaction evidence="1">
        <text>Hydrolyzes the link between N-acetylmuramoyl residues and L-amino acid residues in certain cell-wall glycopeptides.</text>
        <dbReference type="EC" id="3.5.1.28"/>
    </reaction>
</comment>
<dbReference type="GO" id="GO:0030288">
    <property type="term" value="C:outer membrane-bounded periplasmic space"/>
    <property type="evidence" value="ECO:0007669"/>
    <property type="project" value="TreeGrafter"/>
</dbReference>
<dbReference type="EMBL" id="JACIFF010000001">
    <property type="protein sequence ID" value="MBB4078231.1"/>
    <property type="molecule type" value="Genomic_DNA"/>
</dbReference>
<dbReference type="PANTHER" id="PTHR30404">
    <property type="entry name" value="N-ACETYLMURAMOYL-L-ALANINE AMIDASE"/>
    <property type="match status" value="1"/>
</dbReference>
<dbReference type="Gene3D" id="3.40.630.40">
    <property type="entry name" value="Zn-dependent exopeptidases"/>
    <property type="match status" value="1"/>
</dbReference>
<dbReference type="GO" id="GO:0008745">
    <property type="term" value="F:N-acetylmuramoyl-L-alanine amidase activity"/>
    <property type="evidence" value="ECO:0007669"/>
    <property type="project" value="UniProtKB-EC"/>
</dbReference>
<dbReference type="EC" id="3.5.1.28" evidence="2"/>
<dbReference type="AlphaFoldDB" id="A0A840DZ16"/>
<proteinExistence type="predicted"/>
<dbReference type="InterPro" id="IPR018392">
    <property type="entry name" value="LysM"/>
</dbReference>
<feature type="domain" description="LysM" evidence="4">
    <location>
        <begin position="24"/>
        <end position="73"/>
    </location>
</feature>
<dbReference type="PROSITE" id="PS51782">
    <property type="entry name" value="LYSM"/>
    <property type="match status" value="1"/>
</dbReference>
<evidence type="ECO:0000256" key="3">
    <source>
        <dbReference type="ARBA" id="ARBA00022801"/>
    </source>
</evidence>
<accession>A0A840DZ16</accession>
<keyword evidence="6" id="KW-1185">Reference proteome</keyword>
<sequence length="421" mass="48192">MTLPYRLIWILLLTFGSTLHAEHVMVEVQRGDGIYSLLRRYHLIEYACNIDEFKRLNRLSTNSKLLVGRLYRLPVEIYSYDGTSIRSTTGNDSWERAVAIKEYNELLLQENLRERDYRKDRVLYLPYHIDHCAGPASGSNQPEIVNLGENAGSEEELDRVKDRRQDRDPIAVPEQVTTAGPRTFSIFGPAHAEVPLIDRALAGKIYYIVAGHGGPDPGAIGRRNGHLLAEDEYAYDVALRLCRNILEHGGTPYMIVRDENDGIRDDTYLTPDRDETVWGGASLPRNQKLRLFQRSDIINALYEENLAKGIIDQTMIAIHIDSRHRGQQIDVFLYYPEGDLIGANRADKIHRTLRAKYDQYRPGRGYEGSVSERDLHMLRETKPSGVYIELANIANASDQQRIVRYQNRQLLADWLLLGLMD</sequence>
<dbReference type="CDD" id="cd00118">
    <property type="entry name" value="LysM"/>
    <property type="match status" value="1"/>
</dbReference>
<name>A0A840DZ16_9BACT</name>
<protein>
    <recommendedName>
        <fullName evidence="2">N-acetylmuramoyl-L-alanine amidase</fullName>
        <ecNumber evidence="2">3.5.1.28</ecNumber>
    </recommendedName>
</protein>
<dbReference type="PANTHER" id="PTHR30404:SF0">
    <property type="entry name" value="N-ACETYLMURAMOYL-L-ALANINE AMIDASE AMIC"/>
    <property type="match status" value="1"/>
</dbReference>
<keyword evidence="3 5" id="KW-0378">Hydrolase</keyword>
<dbReference type="SUPFAM" id="SSF53187">
    <property type="entry name" value="Zn-dependent exopeptidases"/>
    <property type="match status" value="1"/>
</dbReference>
<organism evidence="5 6">
    <name type="scientific">Neolewinella aquimaris</name>
    <dbReference type="NCBI Taxonomy" id="1835722"/>
    <lineage>
        <taxon>Bacteria</taxon>
        <taxon>Pseudomonadati</taxon>
        <taxon>Bacteroidota</taxon>
        <taxon>Saprospiria</taxon>
        <taxon>Saprospirales</taxon>
        <taxon>Lewinellaceae</taxon>
        <taxon>Neolewinella</taxon>
    </lineage>
</organism>
<dbReference type="InterPro" id="IPR050695">
    <property type="entry name" value="N-acetylmuramoyl_amidase_3"/>
</dbReference>
<evidence type="ECO:0000256" key="1">
    <source>
        <dbReference type="ARBA" id="ARBA00001561"/>
    </source>
</evidence>
<dbReference type="InterPro" id="IPR002508">
    <property type="entry name" value="MurNAc-LAA_cat"/>
</dbReference>
<dbReference type="RefSeq" id="WP_221233785.1">
    <property type="nucleotide sequence ID" value="NZ_JACIFF010000001.1"/>
</dbReference>
<dbReference type="GO" id="GO:0009253">
    <property type="term" value="P:peptidoglycan catabolic process"/>
    <property type="evidence" value="ECO:0007669"/>
    <property type="project" value="InterPro"/>
</dbReference>
<reference evidence="5 6" key="1">
    <citation type="submission" date="2020-08" db="EMBL/GenBank/DDBJ databases">
        <title>Genomic Encyclopedia of Type Strains, Phase IV (KMG-IV): sequencing the most valuable type-strain genomes for metagenomic binning, comparative biology and taxonomic classification.</title>
        <authorList>
            <person name="Goeker M."/>
        </authorList>
    </citation>
    <scope>NUCLEOTIDE SEQUENCE [LARGE SCALE GENOMIC DNA]</scope>
    <source>
        <strain evidence="5 6">DSM 105137</strain>
    </source>
</reference>